<feature type="domain" description="HTH gntR-type" evidence="4">
    <location>
        <begin position="10"/>
        <end position="77"/>
    </location>
</feature>
<sequence length="226" mass="24970">MSVLDDLRDQSLSERVYAWLREQILNGRFAPGQRLIERELAELMQVSRVPLREALPLLENDGFVKLLPRRGAVVTQPTLRDIDELFDVRESLEVLAARLAARRAAADPGAPDVLALADCIQRARRALADGDDATAAAANVAFHRQIVKASGHLLLHDLMQPLDGRMEWLFRMTGDRDLTLQCAEHEQLYEALRTGNVDLAGSLAFVHVASGRAPSLRTLLGVLPPS</sequence>
<keyword evidence="1" id="KW-0805">Transcription regulation</keyword>
<dbReference type="SMART" id="SM00345">
    <property type="entry name" value="HTH_GNTR"/>
    <property type="match status" value="1"/>
</dbReference>
<dbReference type="Gene3D" id="1.20.120.530">
    <property type="entry name" value="GntR ligand-binding domain-like"/>
    <property type="match status" value="1"/>
</dbReference>
<evidence type="ECO:0000259" key="4">
    <source>
        <dbReference type="PROSITE" id="PS50949"/>
    </source>
</evidence>
<dbReference type="InterPro" id="IPR008920">
    <property type="entry name" value="TF_FadR/GntR_C"/>
</dbReference>
<dbReference type="InterPro" id="IPR036390">
    <property type="entry name" value="WH_DNA-bd_sf"/>
</dbReference>
<gene>
    <name evidence="5" type="ORF">EDD29_4588</name>
</gene>
<dbReference type="Pfam" id="PF07729">
    <property type="entry name" value="FCD"/>
    <property type="match status" value="1"/>
</dbReference>
<comment type="caution">
    <text evidence="5">The sequence shown here is derived from an EMBL/GenBank/DDBJ whole genome shotgun (WGS) entry which is preliminary data.</text>
</comment>
<dbReference type="Gene3D" id="1.10.10.10">
    <property type="entry name" value="Winged helix-like DNA-binding domain superfamily/Winged helix DNA-binding domain"/>
    <property type="match status" value="1"/>
</dbReference>
<accession>A0A3N1D0G0</accession>
<dbReference type="Pfam" id="PF00392">
    <property type="entry name" value="GntR"/>
    <property type="match status" value="1"/>
</dbReference>
<dbReference type="SUPFAM" id="SSF46785">
    <property type="entry name" value="Winged helix' DNA-binding domain"/>
    <property type="match status" value="1"/>
</dbReference>
<protein>
    <submittedName>
        <fullName evidence="5">GntR family transcriptional regulator</fullName>
    </submittedName>
</protein>
<dbReference type="EMBL" id="RJKE01000001">
    <property type="protein sequence ID" value="ROO87000.1"/>
    <property type="molecule type" value="Genomic_DNA"/>
</dbReference>
<dbReference type="InterPro" id="IPR036388">
    <property type="entry name" value="WH-like_DNA-bd_sf"/>
</dbReference>
<evidence type="ECO:0000256" key="3">
    <source>
        <dbReference type="ARBA" id="ARBA00023163"/>
    </source>
</evidence>
<reference evidence="5 6" key="1">
    <citation type="submission" date="2018-11" db="EMBL/GenBank/DDBJ databases">
        <title>Sequencing the genomes of 1000 actinobacteria strains.</title>
        <authorList>
            <person name="Klenk H.-P."/>
        </authorList>
    </citation>
    <scope>NUCLEOTIDE SEQUENCE [LARGE SCALE GENOMIC DNA]</scope>
    <source>
        <strain evidence="5 6">DSM 44254</strain>
    </source>
</reference>
<organism evidence="5 6">
    <name type="scientific">Actinocorallia herbida</name>
    <dbReference type="NCBI Taxonomy" id="58109"/>
    <lineage>
        <taxon>Bacteria</taxon>
        <taxon>Bacillati</taxon>
        <taxon>Actinomycetota</taxon>
        <taxon>Actinomycetes</taxon>
        <taxon>Streptosporangiales</taxon>
        <taxon>Thermomonosporaceae</taxon>
        <taxon>Actinocorallia</taxon>
    </lineage>
</organism>
<proteinExistence type="predicted"/>
<dbReference type="GO" id="GO:0003700">
    <property type="term" value="F:DNA-binding transcription factor activity"/>
    <property type="evidence" value="ECO:0007669"/>
    <property type="project" value="InterPro"/>
</dbReference>
<keyword evidence="6" id="KW-1185">Reference proteome</keyword>
<dbReference type="PRINTS" id="PR00035">
    <property type="entry name" value="HTHGNTR"/>
</dbReference>
<dbReference type="PROSITE" id="PS50949">
    <property type="entry name" value="HTH_GNTR"/>
    <property type="match status" value="1"/>
</dbReference>
<dbReference type="CDD" id="cd07377">
    <property type="entry name" value="WHTH_GntR"/>
    <property type="match status" value="1"/>
</dbReference>
<dbReference type="PANTHER" id="PTHR43537">
    <property type="entry name" value="TRANSCRIPTIONAL REGULATOR, GNTR FAMILY"/>
    <property type="match status" value="1"/>
</dbReference>
<evidence type="ECO:0000256" key="2">
    <source>
        <dbReference type="ARBA" id="ARBA00023125"/>
    </source>
</evidence>
<dbReference type="PANTHER" id="PTHR43537:SF24">
    <property type="entry name" value="GLUCONATE OPERON TRANSCRIPTIONAL REPRESSOR"/>
    <property type="match status" value="1"/>
</dbReference>
<keyword evidence="2" id="KW-0238">DNA-binding</keyword>
<keyword evidence="3" id="KW-0804">Transcription</keyword>
<evidence type="ECO:0000313" key="6">
    <source>
        <dbReference type="Proteomes" id="UP000272400"/>
    </source>
</evidence>
<dbReference type="SUPFAM" id="SSF48008">
    <property type="entry name" value="GntR ligand-binding domain-like"/>
    <property type="match status" value="1"/>
</dbReference>
<dbReference type="InterPro" id="IPR000524">
    <property type="entry name" value="Tscrpt_reg_HTH_GntR"/>
</dbReference>
<dbReference type="InterPro" id="IPR011711">
    <property type="entry name" value="GntR_C"/>
</dbReference>
<dbReference type="AlphaFoldDB" id="A0A3N1D0G0"/>
<dbReference type="Proteomes" id="UP000272400">
    <property type="component" value="Unassembled WGS sequence"/>
</dbReference>
<evidence type="ECO:0000256" key="1">
    <source>
        <dbReference type="ARBA" id="ARBA00023015"/>
    </source>
</evidence>
<dbReference type="SMART" id="SM00895">
    <property type="entry name" value="FCD"/>
    <property type="match status" value="1"/>
</dbReference>
<dbReference type="GO" id="GO:0003677">
    <property type="term" value="F:DNA binding"/>
    <property type="evidence" value="ECO:0007669"/>
    <property type="project" value="UniProtKB-KW"/>
</dbReference>
<evidence type="ECO:0000313" key="5">
    <source>
        <dbReference type="EMBL" id="ROO87000.1"/>
    </source>
</evidence>
<dbReference type="RefSeq" id="WP_211359841.1">
    <property type="nucleotide sequence ID" value="NZ_RJKE01000001.1"/>
</dbReference>
<name>A0A3N1D0G0_9ACTN</name>